<reference evidence="17" key="1">
    <citation type="submission" date="2023-01" db="EMBL/GenBank/DDBJ databases">
        <title>Genome assembly of the deep-sea coral Lophelia pertusa.</title>
        <authorList>
            <person name="Herrera S."/>
            <person name="Cordes E."/>
        </authorList>
    </citation>
    <scope>NUCLEOTIDE SEQUENCE</scope>
    <source>
        <strain evidence="17">USNM1676648</strain>
        <tissue evidence="17">Polyp</tissue>
    </source>
</reference>
<dbReference type="InterPro" id="IPR018000">
    <property type="entry name" value="Neurotransmitter_ion_chnl_CS"/>
</dbReference>
<gene>
    <name evidence="17" type="ORF">OS493_020942</name>
</gene>
<evidence type="ECO:0000256" key="9">
    <source>
        <dbReference type="ARBA" id="ARBA00023170"/>
    </source>
</evidence>
<dbReference type="InterPro" id="IPR036734">
    <property type="entry name" value="Neur_chan_lig-bd_sf"/>
</dbReference>
<evidence type="ECO:0000256" key="13">
    <source>
        <dbReference type="ARBA" id="ARBA00034099"/>
    </source>
</evidence>
<evidence type="ECO:0000256" key="12">
    <source>
        <dbReference type="ARBA" id="ARBA00023303"/>
    </source>
</evidence>
<dbReference type="GO" id="GO:0022848">
    <property type="term" value="F:acetylcholine-gated monoatomic cation-selective channel activity"/>
    <property type="evidence" value="ECO:0007669"/>
    <property type="project" value="InterPro"/>
</dbReference>
<dbReference type="Pfam" id="PF02931">
    <property type="entry name" value="Neur_chan_LBD"/>
    <property type="match status" value="1"/>
</dbReference>
<evidence type="ECO:0000259" key="15">
    <source>
        <dbReference type="Pfam" id="PF02931"/>
    </source>
</evidence>
<evidence type="ECO:0000256" key="14">
    <source>
        <dbReference type="RuleBase" id="RU000687"/>
    </source>
</evidence>
<name>A0A9W9ZZX1_9CNID</name>
<dbReference type="PRINTS" id="PR00254">
    <property type="entry name" value="NICOTINICR"/>
</dbReference>
<keyword evidence="1 14" id="KW-0813">Transport</keyword>
<evidence type="ECO:0000313" key="17">
    <source>
        <dbReference type="EMBL" id="KAJ7390922.1"/>
    </source>
</evidence>
<comment type="caution">
    <text evidence="17">The sequence shown here is derived from an EMBL/GenBank/DDBJ whole genome shotgun (WGS) entry which is preliminary data.</text>
</comment>
<comment type="caution">
    <text evidence="14">Lacks conserved residue(s) required for the propagation of feature annotation.</text>
</comment>
<evidence type="ECO:0000256" key="5">
    <source>
        <dbReference type="ARBA" id="ARBA00023018"/>
    </source>
</evidence>
<dbReference type="InterPro" id="IPR006201">
    <property type="entry name" value="Neur_channel"/>
</dbReference>
<dbReference type="InterPro" id="IPR038050">
    <property type="entry name" value="Neuro_actylchol_rec"/>
</dbReference>
<keyword evidence="6 14" id="KW-0406">Ion transport</keyword>
<evidence type="ECO:0000259" key="16">
    <source>
        <dbReference type="Pfam" id="PF02932"/>
    </source>
</evidence>
<accession>A0A9W9ZZX1</accession>
<dbReference type="InterPro" id="IPR006029">
    <property type="entry name" value="Neurotrans-gated_channel_TM"/>
</dbReference>
<dbReference type="Gene3D" id="1.20.58.390">
    <property type="entry name" value="Neurotransmitter-gated ion-channel transmembrane domain"/>
    <property type="match status" value="1"/>
</dbReference>
<dbReference type="PANTHER" id="PTHR18945">
    <property type="entry name" value="NEUROTRANSMITTER GATED ION CHANNEL"/>
    <property type="match status" value="1"/>
</dbReference>
<dbReference type="Proteomes" id="UP001163046">
    <property type="component" value="Unassembled WGS sequence"/>
</dbReference>
<evidence type="ECO:0000256" key="1">
    <source>
        <dbReference type="ARBA" id="ARBA00022448"/>
    </source>
</evidence>
<feature type="chain" id="PRO_5041021685" evidence="14">
    <location>
        <begin position="24"/>
        <end position="280"/>
    </location>
</feature>
<dbReference type="AlphaFoldDB" id="A0A9W9ZZX1"/>
<evidence type="ECO:0000313" key="18">
    <source>
        <dbReference type="Proteomes" id="UP001163046"/>
    </source>
</evidence>
<dbReference type="Pfam" id="PF02932">
    <property type="entry name" value="Neur_chan_memb"/>
    <property type="match status" value="1"/>
</dbReference>
<evidence type="ECO:0000256" key="7">
    <source>
        <dbReference type="ARBA" id="ARBA00023136"/>
    </source>
</evidence>
<dbReference type="InterPro" id="IPR006202">
    <property type="entry name" value="Neur_chan_lig-bd"/>
</dbReference>
<dbReference type="PRINTS" id="PR00252">
    <property type="entry name" value="NRIONCHANNEL"/>
</dbReference>
<dbReference type="EMBL" id="MU825409">
    <property type="protein sequence ID" value="KAJ7390922.1"/>
    <property type="molecule type" value="Genomic_DNA"/>
</dbReference>
<proteinExistence type="inferred from homology"/>
<dbReference type="SUPFAM" id="SSF63712">
    <property type="entry name" value="Nicotinic receptor ligand binding domain-like"/>
    <property type="match status" value="1"/>
</dbReference>
<keyword evidence="9" id="KW-0675">Receptor</keyword>
<keyword evidence="2" id="KW-1003">Cell membrane</keyword>
<dbReference type="SUPFAM" id="SSF90112">
    <property type="entry name" value="Neurotransmitter-gated ion-channel transmembrane pore"/>
    <property type="match status" value="1"/>
</dbReference>
<comment type="subcellular location">
    <subcellularLocation>
        <location evidence="13">Synaptic cell membrane</location>
        <topology evidence="13">Multi-pass membrane protein</topology>
    </subcellularLocation>
</comment>
<keyword evidence="7 14" id="KW-0472">Membrane</keyword>
<keyword evidence="18" id="KW-1185">Reference proteome</keyword>
<keyword evidence="8" id="KW-1015">Disulfide bond</keyword>
<keyword evidence="5" id="KW-0770">Synapse</keyword>
<evidence type="ECO:0000256" key="2">
    <source>
        <dbReference type="ARBA" id="ARBA00022475"/>
    </source>
</evidence>
<keyword evidence="4 14" id="KW-1133">Transmembrane helix</keyword>
<evidence type="ECO:0000256" key="3">
    <source>
        <dbReference type="ARBA" id="ARBA00022692"/>
    </source>
</evidence>
<dbReference type="InterPro" id="IPR036719">
    <property type="entry name" value="Neuro-gated_channel_TM_sf"/>
</dbReference>
<feature type="transmembrane region" description="Helical" evidence="14">
    <location>
        <begin position="238"/>
        <end position="261"/>
    </location>
</feature>
<dbReference type="GO" id="GO:0004888">
    <property type="term" value="F:transmembrane signaling receptor activity"/>
    <property type="evidence" value="ECO:0007669"/>
    <property type="project" value="InterPro"/>
</dbReference>
<keyword evidence="3 14" id="KW-0812">Transmembrane</keyword>
<dbReference type="CDD" id="cd18997">
    <property type="entry name" value="LGIC_ECD_nAChR"/>
    <property type="match status" value="1"/>
</dbReference>
<evidence type="ECO:0000256" key="8">
    <source>
        <dbReference type="ARBA" id="ARBA00023157"/>
    </source>
</evidence>
<dbReference type="InterPro" id="IPR002394">
    <property type="entry name" value="Nicotinic_acetylcholine_rcpt"/>
</dbReference>
<protein>
    <submittedName>
        <fullName evidence="17">Uncharacterized protein</fullName>
    </submittedName>
</protein>
<dbReference type="PROSITE" id="PS00236">
    <property type="entry name" value="NEUROTR_ION_CHANNEL"/>
    <property type="match status" value="1"/>
</dbReference>
<evidence type="ECO:0000256" key="11">
    <source>
        <dbReference type="ARBA" id="ARBA00023286"/>
    </source>
</evidence>
<comment type="similarity">
    <text evidence="14">Belongs to the ligand-gated ion channel (TC 1.A.9) family.</text>
</comment>
<keyword evidence="11" id="KW-1071">Ligand-gated ion channel</keyword>
<dbReference type="CDD" id="cd19051">
    <property type="entry name" value="LGIC_TM_cation"/>
    <property type="match status" value="1"/>
</dbReference>
<evidence type="ECO:0000256" key="6">
    <source>
        <dbReference type="ARBA" id="ARBA00023065"/>
    </source>
</evidence>
<feature type="domain" description="Neurotransmitter-gated ion-channel transmembrane" evidence="16">
    <location>
        <begin position="244"/>
        <end position="276"/>
    </location>
</feature>
<dbReference type="GO" id="GO:0045211">
    <property type="term" value="C:postsynaptic membrane"/>
    <property type="evidence" value="ECO:0007669"/>
    <property type="project" value="InterPro"/>
</dbReference>
<evidence type="ECO:0000256" key="10">
    <source>
        <dbReference type="ARBA" id="ARBA00023180"/>
    </source>
</evidence>
<keyword evidence="10" id="KW-0325">Glycoprotein</keyword>
<dbReference type="FunFam" id="2.70.170.10:FF:000028">
    <property type="entry name" value="AcetylCholine Receptor"/>
    <property type="match status" value="1"/>
</dbReference>
<keyword evidence="12 14" id="KW-0407">Ion channel</keyword>
<organism evidence="17 18">
    <name type="scientific">Desmophyllum pertusum</name>
    <dbReference type="NCBI Taxonomy" id="174260"/>
    <lineage>
        <taxon>Eukaryota</taxon>
        <taxon>Metazoa</taxon>
        <taxon>Cnidaria</taxon>
        <taxon>Anthozoa</taxon>
        <taxon>Hexacorallia</taxon>
        <taxon>Scleractinia</taxon>
        <taxon>Caryophylliina</taxon>
        <taxon>Caryophylliidae</taxon>
        <taxon>Desmophyllum</taxon>
    </lineage>
</organism>
<dbReference type="Gene3D" id="2.70.170.10">
    <property type="entry name" value="Neurotransmitter-gated ion-channel ligand-binding domain"/>
    <property type="match status" value="1"/>
</dbReference>
<evidence type="ECO:0000256" key="4">
    <source>
        <dbReference type="ARBA" id="ARBA00022989"/>
    </source>
</evidence>
<dbReference type="OrthoDB" id="5975154at2759"/>
<sequence>METRSRVIVLMLSIFFMTKGLHAANTSTHNLLEDLLNPEKYNRRVRPVVRSEDAVIVRFGLVVREIEDLDDKNQLLITRAEIREYWVDPLLTWNSSHYNEVKYISVDTKMIWIPDIVLYNNAGDGFGSGMTRTKAVITHEGLVSLNVPTIIESSCQIHVESYPFDQQNCELKFGSWTYDESGIALSLESPSADLSEYSPSVQWELLGVPGEFNSVTYTCCPHPYDDVTYRVRIKRRSLYHAMYLIIPCAMISVLTLLVFLLPPDCNERMTVGKAVLHTVL</sequence>
<keyword evidence="14" id="KW-0732">Signal</keyword>
<feature type="domain" description="Neurotransmitter-gated ion-channel ligand-binding" evidence="15">
    <location>
        <begin position="30"/>
        <end position="236"/>
    </location>
</feature>
<feature type="signal peptide" evidence="14">
    <location>
        <begin position="1"/>
        <end position="23"/>
    </location>
</feature>